<name>A0A7D9H716_DEKBR</name>
<dbReference type="GO" id="GO:0000403">
    <property type="term" value="F:Y-form DNA binding"/>
    <property type="evidence" value="ECO:0007669"/>
    <property type="project" value="TreeGrafter"/>
</dbReference>
<dbReference type="SUPFAM" id="SSF53098">
    <property type="entry name" value="Ribonuclease H-like"/>
    <property type="match status" value="1"/>
</dbReference>
<evidence type="ECO:0000313" key="3">
    <source>
        <dbReference type="Proteomes" id="UP000478008"/>
    </source>
</evidence>
<reference evidence="2 3" key="1">
    <citation type="submission" date="2019-07" db="EMBL/GenBank/DDBJ databases">
        <authorList>
            <person name="Friedrich A."/>
            <person name="Schacherer J."/>
        </authorList>
    </citation>
    <scope>NUCLEOTIDE SEQUENCE [LARGE SCALE GENOMIC DNA]</scope>
</reference>
<accession>A0A7D9H716</accession>
<dbReference type="PANTHER" id="PTHR28072">
    <property type="entry name" value="CRUCIFORM CUTTING ENDONUCLEASE 1, MITOCHONDRIAL-RELATED"/>
    <property type="match status" value="1"/>
</dbReference>
<dbReference type="Gene3D" id="3.30.420.10">
    <property type="entry name" value="Ribonuclease H-like superfamily/Ribonuclease H"/>
    <property type="match status" value="1"/>
</dbReference>
<dbReference type="GO" id="GO:0005739">
    <property type="term" value="C:mitochondrion"/>
    <property type="evidence" value="ECO:0007669"/>
    <property type="project" value="TreeGrafter"/>
</dbReference>
<dbReference type="EMBL" id="CABFWN010000006">
    <property type="protein sequence ID" value="VUG20065.1"/>
    <property type="molecule type" value="Genomic_DNA"/>
</dbReference>
<dbReference type="Proteomes" id="UP000478008">
    <property type="component" value="Unassembled WGS sequence"/>
</dbReference>
<dbReference type="AlphaFoldDB" id="A0A7D9H716"/>
<proteinExistence type="predicted"/>
<sequence length="375" mass="42153">MSLVSKFDSILSKARPTNAFLKNLVRLCGVPQPQNSTKQALISSLKLFAVAPPSISPVVTKTAADVKNDYGSQRVKSNKHSIVSIDVGLKNFSLSRFSVGSTPDTGLPGVPSLLQWFKVNLPHYAGYNECPQLDPQIYSKMIDQALMDLVLMQNVSNNISNPDIIIIERQRFRSDGGRTVQESVIKSNIVEFMLFSALQTLHMVQPSFNPLIVSSSPRTMSLYWENYFLDRITEAERVGVDVKDTKALRMILVDDWLQCAFGSTISGKTKRDALYPPFVFSSELTKGFQMIGSDGISKRFKRFKSVSRRIYESMKLLNEVNIPRYRLDLEDGGVKKGDDVTDSLLHGLVYLTFERNKELLRRNIRQGLLSVSDVN</sequence>
<keyword evidence="3" id="KW-1185">Reference proteome</keyword>
<dbReference type="InterPro" id="IPR036397">
    <property type="entry name" value="RNaseH_sf"/>
</dbReference>
<dbReference type="GO" id="GO:0000402">
    <property type="term" value="F:crossed form four-way junction DNA binding"/>
    <property type="evidence" value="ECO:0007669"/>
    <property type="project" value="TreeGrafter"/>
</dbReference>
<gene>
    <name evidence="2" type="ORF">DEBR0S6_07118G</name>
</gene>
<dbReference type="InterPro" id="IPR039197">
    <property type="entry name" value="Mrs1/Cce1"/>
</dbReference>
<evidence type="ECO:0000259" key="1">
    <source>
        <dbReference type="Pfam" id="PF09159"/>
    </source>
</evidence>
<dbReference type="InterPro" id="IPR015242">
    <property type="entry name" value="Ydc2_cat"/>
</dbReference>
<dbReference type="InterPro" id="IPR012337">
    <property type="entry name" value="RNaseH-like_sf"/>
</dbReference>
<dbReference type="GO" id="GO:0070336">
    <property type="term" value="F:flap-structured DNA binding"/>
    <property type="evidence" value="ECO:0007669"/>
    <property type="project" value="TreeGrafter"/>
</dbReference>
<organism evidence="2 3">
    <name type="scientific">Dekkera bruxellensis</name>
    <name type="common">Brettanomyces custersii</name>
    <dbReference type="NCBI Taxonomy" id="5007"/>
    <lineage>
        <taxon>Eukaryota</taxon>
        <taxon>Fungi</taxon>
        <taxon>Dikarya</taxon>
        <taxon>Ascomycota</taxon>
        <taxon>Saccharomycotina</taxon>
        <taxon>Pichiomycetes</taxon>
        <taxon>Pichiales</taxon>
        <taxon>Pichiaceae</taxon>
        <taxon>Brettanomyces</taxon>
    </lineage>
</organism>
<feature type="domain" description="Mitochondrial resolvase Ydc2 catalytic" evidence="1">
    <location>
        <begin position="82"/>
        <end position="358"/>
    </location>
</feature>
<dbReference type="PANTHER" id="PTHR28072:SF1">
    <property type="entry name" value="CRUCIFORM CUTTING ENDONUCLEASE 1, MITOCHONDRIAL-RELATED"/>
    <property type="match status" value="1"/>
</dbReference>
<evidence type="ECO:0000313" key="2">
    <source>
        <dbReference type="EMBL" id="VUG20065.1"/>
    </source>
</evidence>
<protein>
    <submittedName>
        <fullName evidence="2">DEBR0S6_07118g1_1</fullName>
    </submittedName>
</protein>
<dbReference type="Pfam" id="PF09159">
    <property type="entry name" value="Ydc2-catalyt"/>
    <property type="match status" value="1"/>
</dbReference>
<dbReference type="GO" id="GO:0004520">
    <property type="term" value="F:DNA endonuclease activity"/>
    <property type="evidence" value="ECO:0007669"/>
    <property type="project" value="TreeGrafter"/>
</dbReference>